<dbReference type="EMBL" id="JBEAFC010000002">
    <property type="protein sequence ID" value="KAL1565773.1"/>
    <property type="molecule type" value="Genomic_DNA"/>
</dbReference>
<dbReference type="InterPro" id="IPR011009">
    <property type="entry name" value="Kinase-like_dom_sf"/>
</dbReference>
<dbReference type="SMART" id="SM00220">
    <property type="entry name" value="S_TKc"/>
    <property type="match status" value="1"/>
</dbReference>
<keyword evidence="17" id="KW-1185">Reference proteome</keyword>
<dbReference type="FunFam" id="1.10.510.10:FF:000279">
    <property type="entry name" value="Non-specific serine/threonine protein kinase"/>
    <property type="match status" value="1"/>
</dbReference>
<dbReference type="SUPFAM" id="SSF56112">
    <property type="entry name" value="Protein kinase-like (PK-like)"/>
    <property type="match status" value="1"/>
</dbReference>
<evidence type="ECO:0000313" key="17">
    <source>
        <dbReference type="Proteomes" id="UP001567538"/>
    </source>
</evidence>
<dbReference type="InterPro" id="IPR017441">
    <property type="entry name" value="Protein_kinase_ATP_BS"/>
</dbReference>
<dbReference type="Gene3D" id="1.10.510.10">
    <property type="entry name" value="Transferase(Phosphotransferase) domain 1"/>
    <property type="match status" value="1"/>
</dbReference>
<evidence type="ECO:0000313" key="16">
    <source>
        <dbReference type="EMBL" id="KAL1565773.1"/>
    </source>
</evidence>
<dbReference type="GO" id="GO:0005524">
    <property type="term" value="F:ATP binding"/>
    <property type="evidence" value="ECO:0007669"/>
    <property type="project" value="UniProtKB-UniRule"/>
</dbReference>
<dbReference type="CDD" id="cd12195">
    <property type="entry name" value="CIPK_C"/>
    <property type="match status" value="1"/>
</dbReference>
<comment type="catalytic activity">
    <reaction evidence="11">
        <text>L-seryl-[protein] + ATP = O-phospho-L-seryl-[protein] + ADP + H(+)</text>
        <dbReference type="Rhea" id="RHEA:17989"/>
        <dbReference type="Rhea" id="RHEA-COMP:9863"/>
        <dbReference type="Rhea" id="RHEA-COMP:11604"/>
        <dbReference type="ChEBI" id="CHEBI:15378"/>
        <dbReference type="ChEBI" id="CHEBI:29999"/>
        <dbReference type="ChEBI" id="CHEBI:30616"/>
        <dbReference type="ChEBI" id="CHEBI:83421"/>
        <dbReference type="ChEBI" id="CHEBI:456216"/>
        <dbReference type="EC" id="2.7.11.1"/>
    </reaction>
</comment>
<evidence type="ECO:0000256" key="11">
    <source>
        <dbReference type="ARBA" id="ARBA00048679"/>
    </source>
</evidence>
<organism evidence="16 17">
    <name type="scientific">Salvia divinorum</name>
    <name type="common">Maria pastora</name>
    <name type="synonym">Diviner's sage</name>
    <dbReference type="NCBI Taxonomy" id="28513"/>
    <lineage>
        <taxon>Eukaryota</taxon>
        <taxon>Viridiplantae</taxon>
        <taxon>Streptophyta</taxon>
        <taxon>Embryophyta</taxon>
        <taxon>Tracheophyta</taxon>
        <taxon>Spermatophyta</taxon>
        <taxon>Magnoliopsida</taxon>
        <taxon>eudicotyledons</taxon>
        <taxon>Gunneridae</taxon>
        <taxon>Pentapetalae</taxon>
        <taxon>asterids</taxon>
        <taxon>lamiids</taxon>
        <taxon>Lamiales</taxon>
        <taxon>Lamiaceae</taxon>
        <taxon>Nepetoideae</taxon>
        <taxon>Mentheae</taxon>
        <taxon>Salviinae</taxon>
        <taxon>Salvia</taxon>
        <taxon>Salvia subgen. Calosphace</taxon>
    </lineage>
</organism>
<dbReference type="InterPro" id="IPR018451">
    <property type="entry name" value="NAF/FISL_domain"/>
</dbReference>
<comment type="caution">
    <text evidence="16">The sequence shown here is derived from an EMBL/GenBank/DDBJ whole genome shotgun (WGS) entry which is preliminary data.</text>
</comment>
<evidence type="ECO:0000256" key="9">
    <source>
        <dbReference type="ARBA" id="ARBA00023211"/>
    </source>
</evidence>
<feature type="binding site" evidence="12">
    <location>
        <position position="60"/>
    </location>
    <ligand>
        <name>ATP</name>
        <dbReference type="ChEBI" id="CHEBI:30616"/>
    </ligand>
</feature>
<dbReference type="FunFam" id="3.30.310.80:FF:000005">
    <property type="entry name" value="Non-specific serine/threonine protein kinase"/>
    <property type="match status" value="1"/>
</dbReference>
<dbReference type="PROSITE" id="PS00108">
    <property type="entry name" value="PROTEIN_KINASE_ST"/>
    <property type="match status" value="1"/>
</dbReference>
<dbReference type="InterPro" id="IPR008271">
    <property type="entry name" value="Ser/Thr_kinase_AS"/>
</dbReference>
<gene>
    <name evidence="16" type="primary">CIPK2</name>
    <name evidence="16" type="ORF">AAHA92_01458</name>
</gene>
<protein>
    <recommendedName>
        <fullName evidence="3">non-specific serine/threonine protein kinase</fullName>
        <ecNumber evidence="3">2.7.11.1</ecNumber>
    </recommendedName>
</protein>
<evidence type="ECO:0000256" key="3">
    <source>
        <dbReference type="ARBA" id="ARBA00012513"/>
    </source>
</evidence>
<evidence type="ECO:0000256" key="8">
    <source>
        <dbReference type="ARBA" id="ARBA00022840"/>
    </source>
</evidence>
<dbReference type="PANTHER" id="PTHR43895">
    <property type="entry name" value="CALCIUM/CALMODULIN-DEPENDENT PROTEIN KINASE KINASE-RELATED"/>
    <property type="match status" value="1"/>
</dbReference>
<dbReference type="PROSITE" id="PS50011">
    <property type="entry name" value="PROTEIN_KINASE_DOM"/>
    <property type="match status" value="1"/>
</dbReference>
<keyword evidence="7 16" id="KW-0418">Kinase</keyword>
<dbReference type="InterPro" id="IPR004041">
    <property type="entry name" value="NAF_dom"/>
</dbReference>
<dbReference type="Proteomes" id="UP001567538">
    <property type="component" value="Unassembled WGS sequence"/>
</dbReference>
<feature type="domain" description="Protein kinase" evidence="14">
    <location>
        <begin position="31"/>
        <end position="286"/>
    </location>
</feature>
<evidence type="ECO:0000259" key="14">
    <source>
        <dbReference type="PROSITE" id="PS50011"/>
    </source>
</evidence>
<dbReference type="Pfam" id="PF00069">
    <property type="entry name" value="Pkinase"/>
    <property type="match status" value="1"/>
</dbReference>
<comment type="cofactor">
    <cofactor evidence="1">
        <name>Mn(2+)</name>
        <dbReference type="ChEBI" id="CHEBI:29035"/>
    </cofactor>
</comment>
<dbReference type="Gene3D" id="3.30.310.80">
    <property type="entry name" value="Kinase associated domain 1, KA1"/>
    <property type="match status" value="1"/>
</dbReference>
<keyword evidence="5 16" id="KW-0808">Transferase</keyword>
<dbReference type="GO" id="GO:0004674">
    <property type="term" value="F:protein serine/threonine kinase activity"/>
    <property type="evidence" value="ECO:0007669"/>
    <property type="project" value="UniProtKB-KW"/>
</dbReference>
<sequence length="434" mass="48216">MGNILNCFKFSGFGFFCLSMDHKGAIVMQKYELGRLLGQGTFAKVYHARCVETGQSVAIKVVDKAKVRKARIMDHIEREISVMRRVRHPNVVHLYEVMATKSKIYFVLEYAKGGELFRKVEANGRLPEDVGRKYFVQLVDAVEFCHSRGVCHRDLKLENILLDEDGAIKVSDFGLSAVVECRGKDGLLHTTCGTPAYVAPEIVGRSGYDGEGADVWSCGVVLFVLLAGYLPFHDSNVMEMYRKISRGECRFPSWFSPKLKKLISRMLDPNPVSRISIAKIKASSWFKGGSEGEPVKVVSGGSEARGLLKMNAFDIISLSDGLDLSKLFEIKSCTDKECRIMSRKPAPVIVSKLERAARAAKMRVIKKDGGLLEFESIDGAMSIGAEIFVIAPALHLVEVRRRCGDAAEYEKVLNEVIRPRLVDIARSSPDEVSL</sequence>
<evidence type="ECO:0000256" key="10">
    <source>
        <dbReference type="ARBA" id="ARBA00047899"/>
    </source>
</evidence>
<dbReference type="InterPro" id="IPR000719">
    <property type="entry name" value="Prot_kinase_dom"/>
</dbReference>
<accession>A0ABD1ID84</accession>
<comment type="similarity">
    <text evidence="2">Belongs to the protein kinase superfamily. CAMK Ser/Thr protein kinase family. SNF1 subfamily.</text>
</comment>
<keyword evidence="8 12" id="KW-0067">ATP-binding</keyword>
<evidence type="ECO:0000256" key="6">
    <source>
        <dbReference type="ARBA" id="ARBA00022741"/>
    </source>
</evidence>
<dbReference type="PROSITE" id="PS50816">
    <property type="entry name" value="NAF"/>
    <property type="match status" value="1"/>
</dbReference>
<feature type="domain" description="NAF" evidence="15">
    <location>
        <begin position="305"/>
        <end position="329"/>
    </location>
</feature>
<evidence type="ECO:0000256" key="7">
    <source>
        <dbReference type="ARBA" id="ARBA00022777"/>
    </source>
</evidence>
<dbReference type="EC" id="2.7.11.1" evidence="3"/>
<dbReference type="PANTHER" id="PTHR43895:SF42">
    <property type="entry name" value="CBL-INTERACTING SERINE_THREONINE-PROTEIN KINASE 10"/>
    <property type="match status" value="1"/>
</dbReference>
<dbReference type="AlphaFoldDB" id="A0ABD1ID84"/>
<evidence type="ECO:0000256" key="5">
    <source>
        <dbReference type="ARBA" id="ARBA00022679"/>
    </source>
</evidence>
<keyword evidence="6 12" id="KW-0547">Nucleotide-binding</keyword>
<evidence type="ECO:0000256" key="1">
    <source>
        <dbReference type="ARBA" id="ARBA00001936"/>
    </source>
</evidence>
<evidence type="ECO:0000256" key="13">
    <source>
        <dbReference type="RuleBase" id="RU000304"/>
    </source>
</evidence>
<dbReference type="Pfam" id="PF03822">
    <property type="entry name" value="NAF"/>
    <property type="match status" value="1"/>
</dbReference>
<evidence type="ECO:0000256" key="12">
    <source>
        <dbReference type="PROSITE-ProRule" id="PRU10141"/>
    </source>
</evidence>
<evidence type="ECO:0000256" key="2">
    <source>
        <dbReference type="ARBA" id="ARBA00006234"/>
    </source>
</evidence>
<keyword evidence="9" id="KW-0464">Manganese</keyword>
<dbReference type="PROSITE" id="PS00107">
    <property type="entry name" value="PROTEIN_KINASE_ATP"/>
    <property type="match status" value="1"/>
</dbReference>
<reference evidence="16 17" key="1">
    <citation type="submission" date="2024-06" db="EMBL/GenBank/DDBJ databases">
        <title>A chromosome level genome sequence of Diviner's sage (Salvia divinorum).</title>
        <authorList>
            <person name="Ford S.A."/>
            <person name="Ro D.-K."/>
            <person name="Ness R.W."/>
            <person name="Phillips M.A."/>
        </authorList>
    </citation>
    <scope>NUCLEOTIDE SEQUENCE [LARGE SCALE GENOMIC DNA]</scope>
    <source>
        <strain evidence="16">SAF-2024a</strain>
        <tissue evidence="16">Leaf</tissue>
    </source>
</reference>
<dbReference type="FunFam" id="3.30.200.20:FF:000096">
    <property type="entry name" value="Non-specific serine/threonine protein kinase"/>
    <property type="match status" value="1"/>
</dbReference>
<name>A0ABD1ID84_SALDI</name>
<keyword evidence="4 13" id="KW-0723">Serine/threonine-protein kinase</keyword>
<evidence type="ECO:0000256" key="4">
    <source>
        <dbReference type="ARBA" id="ARBA00022527"/>
    </source>
</evidence>
<proteinExistence type="inferred from homology"/>
<comment type="catalytic activity">
    <reaction evidence="10">
        <text>L-threonyl-[protein] + ATP = O-phospho-L-threonyl-[protein] + ADP + H(+)</text>
        <dbReference type="Rhea" id="RHEA:46608"/>
        <dbReference type="Rhea" id="RHEA-COMP:11060"/>
        <dbReference type="Rhea" id="RHEA-COMP:11605"/>
        <dbReference type="ChEBI" id="CHEBI:15378"/>
        <dbReference type="ChEBI" id="CHEBI:30013"/>
        <dbReference type="ChEBI" id="CHEBI:30616"/>
        <dbReference type="ChEBI" id="CHEBI:61977"/>
        <dbReference type="ChEBI" id="CHEBI:456216"/>
        <dbReference type="EC" id="2.7.11.1"/>
    </reaction>
</comment>
<evidence type="ECO:0000259" key="15">
    <source>
        <dbReference type="PROSITE" id="PS50816"/>
    </source>
</evidence>